<gene>
    <name evidence="8" type="ORF">OAory_01011280</name>
</gene>
<feature type="domain" description="Rhodopsin" evidence="7">
    <location>
        <begin position="65"/>
        <end position="229"/>
    </location>
</feature>
<dbReference type="SUPFAM" id="SSF53335">
    <property type="entry name" value="S-adenosyl-L-methionine-dependent methyltransferases"/>
    <property type="match status" value="1"/>
</dbReference>
<dbReference type="Pfam" id="PF20684">
    <property type="entry name" value="Fung_rhodopsin"/>
    <property type="match status" value="1"/>
</dbReference>
<feature type="transmembrane region" description="Helical" evidence="6">
    <location>
        <begin position="12"/>
        <end position="33"/>
    </location>
</feature>
<evidence type="ECO:0000313" key="8">
    <source>
        <dbReference type="EMBL" id="OOO13379.1"/>
    </source>
</evidence>
<keyword evidence="4 6" id="KW-0472">Membrane</keyword>
<comment type="caution">
    <text evidence="8">The sequence shown here is derived from an EMBL/GenBank/DDBJ whole genome shotgun (WGS) entry which is preliminary data.</text>
</comment>
<dbReference type="CDD" id="cd02440">
    <property type="entry name" value="AdoMet_MTases"/>
    <property type="match status" value="1"/>
</dbReference>
<evidence type="ECO:0000313" key="9">
    <source>
        <dbReference type="Proteomes" id="UP000190312"/>
    </source>
</evidence>
<organism evidence="8 9">
    <name type="scientific">Aspergillus oryzae</name>
    <name type="common">Yellow koji mold</name>
    <dbReference type="NCBI Taxonomy" id="5062"/>
    <lineage>
        <taxon>Eukaryota</taxon>
        <taxon>Fungi</taxon>
        <taxon>Dikarya</taxon>
        <taxon>Ascomycota</taxon>
        <taxon>Pezizomycotina</taxon>
        <taxon>Eurotiomycetes</taxon>
        <taxon>Eurotiomycetidae</taxon>
        <taxon>Eurotiales</taxon>
        <taxon>Aspergillaceae</taxon>
        <taxon>Aspergillus</taxon>
        <taxon>Aspergillus subgen. Circumdati</taxon>
    </lineage>
</organism>
<dbReference type="Pfam" id="PF13489">
    <property type="entry name" value="Methyltransf_23"/>
    <property type="match status" value="1"/>
</dbReference>
<dbReference type="VEuPathDB" id="FungiDB:AO090005000306"/>
<feature type="transmembrane region" description="Helical" evidence="6">
    <location>
        <begin position="87"/>
        <end position="116"/>
    </location>
</feature>
<dbReference type="PANTHER" id="PTHR33048">
    <property type="entry name" value="PTH11-LIKE INTEGRAL MEMBRANE PROTEIN (AFU_ORTHOLOGUE AFUA_5G11245)"/>
    <property type="match status" value="1"/>
</dbReference>
<evidence type="ECO:0000256" key="6">
    <source>
        <dbReference type="SAM" id="Phobius"/>
    </source>
</evidence>
<evidence type="ECO:0000256" key="4">
    <source>
        <dbReference type="ARBA" id="ARBA00023136"/>
    </source>
</evidence>
<reference evidence="8 9" key="1">
    <citation type="submission" date="2016-10" db="EMBL/GenBank/DDBJ databases">
        <title>Genome sequencing of Aspergillus oryzae BCC7051.</title>
        <authorList>
            <person name="Thammarongtham C."/>
            <person name="Vorapreeda T."/>
            <person name="Nookaew I."/>
            <person name="Srisuk T."/>
            <person name="Land M."/>
            <person name="Jeennor S."/>
            <person name="Laoteng K."/>
        </authorList>
    </citation>
    <scope>NUCLEOTIDE SEQUENCE [LARGE SCALE GENOMIC DNA]</scope>
    <source>
        <strain evidence="8 9">BCC7051</strain>
    </source>
</reference>
<feature type="transmembrane region" description="Helical" evidence="6">
    <location>
        <begin position="45"/>
        <end position="66"/>
    </location>
</feature>
<evidence type="ECO:0000256" key="5">
    <source>
        <dbReference type="ARBA" id="ARBA00038359"/>
    </source>
</evidence>
<dbReference type="InterPro" id="IPR049326">
    <property type="entry name" value="Rhodopsin_dom_fungi"/>
</dbReference>
<proteinExistence type="inferred from homology"/>
<dbReference type="PANTHER" id="PTHR33048:SF146">
    <property type="entry name" value="INTEGRAL MEMBRANE PROTEIN"/>
    <property type="match status" value="1"/>
</dbReference>
<evidence type="ECO:0000259" key="7">
    <source>
        <dbReference type="Pfam" id="PF20684"/>
    </source>
</evidence>
<dbReference type="InterPro" id="IPR052337">
    <property type="entry name" value="SAT4-like"/>
</dbReference>
<comment type="similarity">
    <text evidence="5">Belongs to the SAT4 family.</text>
</comment>
<evidence type="ECO:0000256" key="1">
    <source>
        <dbReference type="ARBA" id="ARBA00004141"/>
    </source>
</evidence>
<feature type="transmembrane region" description="Helical" evidence="6">
    <location>
        <begin position="136"/>
        <end position="153"/>
    </location>
</feature>
<comment type="subcellular location">
    <subcellularLocation>
        <location evidence="1">Membrane</location>
        <topology evidence="1">Multi-pass membrane protein</topology>
    </subcellularLocation>
</comment>
<evidence type="ECO:0000256" key="3">
    <source>
        <dbReference type="ARBA" id="ARBA00022989"/>
    </source>
</evidence>
<accession>A0A1S9DWC7</accession>
<sequence length="649" mass="73244">MVSIQPGSQQDLQIGSYVTFGVAMIMIGMRLYARQFLLGKLGPDDILIILASLVSIGELATVPKILAKGSMVALYLRLASNKTHIRFLYGVGAVILSHGIAATLVACFICEPISVIWKPEFPKGCLDMTSFNYFNGAFHVTTDILLALLPIPIVKKLQTNNRRKIGLIIAFGIGILTICASIARQVTTVIALRSRDFQWNWSAAELTTCLEINMSLICASVPAMRSLFKVYFGSTGLTNRRAYEHELDDRYMQESGARKALNDFNQPSRSLQPYANTAGEIPIDEELSIYNETLQSDTTSLASSVLNYEYENGRRYHKYGQAQYMYFRNIIRWDISITDLPYSMPNDEAEQDRLDLVHHMFSVMLNGELFLAPVENPQTILDLGTGTGIWAIDVADQFPSAKVIGNDLSPIQPSWVPPNVEFVVDDFEDVWMHDRNYFDYVHARTISGCVQDWGRLMKQAYDHLKPSGYFECAEFVIDAFSDDGTFKQDSPYREYINNLNKAGEITGRPMNVATSLKTWMKNAGFENVTEVVYVIPYGPWPKDPKLKEIGRWQYVQAPEGVEAYGLRLYTQVLGWPESEAKLHQALVKQQLRDKSLHIYGKLCVVRQFSLTIPLQVILLLTVAQDMWSMVGSVERNERKKSGARCLESM</sequence>
<protein>
    <recommendedName>
        <fullName evidence="7">Rhodopsin domain-containing protein</fullName>
    </recommendedName>
</protein>
<dbReference type="OrthoDB" id="2013972at2759"/>
<evidence type="ECO:0000256" key="2">
    <source>
        <dbReference type="ARBA" id="ARBA00022692"/>
    </source>
</evidence>
<dbReference type="Proteomes" id="UP000190312">
    <property type="component" value="Unassembled WGS sequence"/>
</dbReference>
<dbReference type="Gene3D" id="3.40.50.150">
    <property type="entry name" value="Vaccinia Virus protein VP39"/>
    <property type="match status" value="1"/>
</dbReference>
<feature type="transmembrane region" description="Helical" evidence="6">
    <location>
        <begin position="165"/>
        <end position="183"/>
    </location>
</feature>
<keyword evidence="2 6" id="KW-0812">Transmembrane</keyword>
<dbReference type="VEuPathDB" id="FungiDB:AO090005000307"/>
<dbReference type="GO" id="GO:0016020">
    <property type="term" value="C:membrane"/>
    <property type="evidence" value="ECO:0007669"/>
    <property type="project" value="UniProtKB-SubCell"/>
</dbReference>
<dbReference type="InterPro" id="IPR029063">
    <property type="entry name" value="SAM-dependent_MTases_sf"/>
</dbReference>
<keyword evidence="3 6" id="KW-1133">Transmembrane helix</keyword>
<dbReference type="AlphaFoldDB" id="A0A1S9DWC7"/>
<name>A0A1S9DWC7_ASPOZ</name>
<dbReference type="EMBL" id="MKZY01000002">
    <property type="protein sequence ID" value="OOO13379.1"/>
    <property type="molecule type" value="Genomic_DNA"/>
</dbReference>